<gene>
    <name evidence="11" type="ORF">CLAFUR5_07237</name>
</gene>
<dbReference type="InterPro" id="IPR036259">
    <property type="entry name" value="MFS_trans_sf"/>
</dbReference>
<dbReference type="GeneID" id="71987115"/>
<protein>
    <recommendedName>
        <fullName evidence="7">Cercosporin MFS transporter CTB4</fullName>
    </recommendedName>
    <alternativeName>
        <fullName evidence="8">Cercosporin toxin biosynthesis cluster protein 4</fullName>
    </alternativeName>
</protein>
<dbReference type="SUPFAM" id="SSF103473">
    <property type="entry name" value="MFS general substrate transporter"/>
    <property type="match status" value="1"/>
</dbReference>
<evidence type="ECO:0000313" key="11">
    <source>
        <dbReference type="EMBL" id="UJO19344.1"/>
    </source>
</evidence>
<dbReference type="RefSeq" id="XP_047763710.1">
    <property type="nucleotide sequence ID" value="XM_047906385.1"/>
</dbReference>
<feature type="transmembrane region" description="Helical" evidence="9">
    <location>
        <begin position="464"/>
        <end position="484"/>
    </location>
</feature>
<name>A0A9Q8UR19_PASFU</name>
<dbReference type="Proteomes" id="UP000756132">
    <property type="component" value="Chromosome 6"/>
</dbReference>
<feature type="transmembrane region" description="Helical" evidence="9">
    <location>
        <begin position="429"/>
        <end position="452"/>
    </location>
</feature>
<dbReference type="CDD" id="cd17323">
    <property type="entry name" value="MFS_Tpo1_MDR_like"/>
    <property type="match status" value="1"/>
</dbReference>
<evidence type="ECO:0000256" key="1">
    <source>
        <dbReference type="ARBA" id="ARBA00004141"/>
    </source>
</evidence>
<evidence type="ECO:0000256" key="2">
    <source>
        <dbReference type="ARBA" id="ARBA00022692"/>
    </source>
</evidence>
<feature type="transmembrane region" description="Helical" evidence="9">
    <location>
        <begin position="155"/>
        <end position="176"/>
    </location>
</feature>
<proteinExistence type="inferred from homology"/>
<dbReference type="FunFam" id="1.20.1250.20:FF:000011">
    <property type="entry name" value="MFS multidrug transporter, putative"/>
    <property type="match status" value="1"/>
</dbReference>
<keyword evidence="12" id="KW-1185">Reference proteome</keyword>
<feature type="transmembrane region" description="Helical" evidence="9">
    <location>
        <begin position="369"/>
        <end position="390"/>
    </location>
</feature>
<evidence type="ECO:0000313" key="12">
    <source>
        <dbReference type="Proteomes" id="UP000756132"/>
    </source>
</evidence>
<feature type="transmembrane region" description="Helical" evidence="9">
    <location>
        <begin position="332"/>
        <end position="349"/>
    </location>
</feature>
<dbReference type="PANTHER" id="PTHR23502:SF68">
    <property type="entry name" value="MULTIDRUG TRANSPORTER, PUTATIVE (AFU_ORTHOLOGUE AFUA_3G01120)-RELATED"/>
    <property type="match status" value="1"/>
</dbReference>
<comment type="function">
    <text evidence="6">MFS transporter; part of the gene cluster that mediates the biosynthesis of cercosporin, a light-activated, non-host-selective toxin. The perylenequinone chromophore of cercosporin absorbs light energy to attain an electronically-activated triplet state and produces active oxygen species such as the hydroxyl radical, superoxide, hydrogen peroxide or singlet oxygen upon reaction with oxygen molecules. These reactive oxygen species cause damage to various cellular components including lipids, proteins and nucleic acids. Responsible for secretion and accumulation of cercosporin, but does not play any roles in self-protection against the toxicity of cercosporin.</text>
</comment>
<dbReference type="InterPro" id="IPR020846">
    <property type="entry name" value="MFS_dom"/>
</dbReference>
<dbReference type="OMA" id="WNIACAV"/>
<keyword evidence="3 9" id="KW-1133">Transmembrane helix</keyword>
<feature type="transmembrane region" description="Helical" evidence="9">
    <location>
        <begin position="218"/>
        <end position="238"/>
    </location>
</feature>
<feature type="transmembrane region" description="Helical" evidence="9">
    <location>
        <begin position="131"/>
        <end position="149"/>
    </location>
</feature>
<keyword evidence="2 9" id="KW-0812">Transmembrane</keyword>
<accession>A0A9Q8UR19</accession>
<dbReference type="PROSITE" id="PS50850">
    <property type="entry name" value="MFS"/>
    <property type="match status" value="1"/>
</dbReference>
<dbReference type="Gene3D" id="1.20.1250.20">
    <property type="entry name" value="MFS general substrate transporter like domains"/>
    <property type="match status" value="1"/>
</dbReference>
<feature type="transmembrane region" description="Helical" evidence="9">
    <location>
        <begin position="69"/>
        <end position="89"/>
    </location>
</feature>
<dbReference type="PANTHER" id="PTHR23502">
    <property type="entry name" value="MAJOR FACILITATOR SUPERFAMILY"/>
    <property type="match status" value="1"/>
</dbReference>
<evidence type="ECO:0000256" key="7">
    <source>
        <dbReference type="ARBA" id="ARBA00069139"/>
    </source>
</evidence>
<reference evidence="11" key="2">
    <citation type="journal article" date="2022" name="Microb. Genom.">
        <title>A chromosome-scale genome assembly of the tomato pathogen Cladosporium fulvum reveals a compartmentalized genome architecture and the presence of a dispensable chromosome.</title>
        <authorList>
            <person name="Zaccaron A.Z."/>
            <person name="Chen L.H."/>
            <person name="Samaras A."/>
            <person name="Stergiopoulos I."/>
        </authorList>
    </citation>
    <scope>NUCLEOTIDE SEQUENCE</scope>
    <source>
        <strain evidence="11">Race5_Kim</strain>
    </source>
</reference>
<feature type="domain" description="Major facilitator superfamily (MFS) profile" evidence="10">
    <location>
        <begin position="63"/>
        <end position="491"/>
    </location>
</feature>
<reference evidence="11" key="1">
    <citation type="submission" date="2021-12" db="EMBL/GenBank/DDBJ databases">
        <authorList>
            <person name="Zaccaron A."/>
            <person name="Stergiopoulos I."/>
        </authorList>
    </citation>
    <scope>NUCLEOTIDE SEQUENCE</scope>
    <source>
        <strain evidence="11">Race5_Kim</strain>
    </source>
</reference>
<evidence type="ECO:0000256" key="6">
    <source>
        <dbReference type="ARBA" id="ARBA00053977"/>
    </source>
</evidence>
<feature type="transmembrane region" description="Helical" evidence="9">
    <location>
        <begin position="396"/>
        <end position="417"/>
    </location>
</feature>
<evidence type="ECO:0000256" key="3">
    <source>
        <dbReference type="ARBA" id="ARBA00022989"/>
    </source>
</evidence>
<dbReference type="KEGG" id="ffu:CLAFUR5_07237"/>
<evidence type="ECO:0000256" key="4">
    <source>
        <dbReference type="ARBA" id="ARBA00023136"/>
    </source>
</evidence>
<comment type="similarity">
    <text evidence="5">Belongs to the major facilitator superfamily. CAR1 family.</text>
</comment>
<dbReference type="OrthoDB" id="5296287at2759"/>
<evidence type="ECO:0000256" key="5">
    <source>
        <dbReference type="ARBA" id="ARBA00038347"/>
    </source>
</evidence>
<feature type="transmembrane region" description="Helical" evidence="9">
    <location>
        <begin position="285"/>
        <end position="312"/>
    </location>
</feature>
<evidence type="ECO:0000259" key="10">
    <source>
        <dbReference type="PROSITE" id="PS50850"/>
    </source>
</evidence>
<comment type="subcellular location">
    <subcellularLocation>
        <location evidence="1">Membrane</location>
        <topology evidence="1">Multi-pass membrane protein</topology>
    </subcellularLocation>
</comment>
<dbReference type="EMBL" id="CP090168">
    <property type="protein sequence ID" value="UJO19344.1"/>
    <property type="molecule type" value="Genomic_DNA"/>
</dbReference>
<organism evidence="11 12">
    <name type="scientific">Passalora fulva</name>
    <name type="common">Tomato leaf mold</name>
    <name type="synonym">Cladosporium fulvum</name>
    <dbReference type="NCBI Taxonomy" id="5499"/>
    <lineage>
        <taxon>Eukaryota</taxon>
        <taxon>Fungi</taxon>
        <taxon>Dikarya</taxon>
        <taxon>Ascomycota</taxon>
        <taxon>Pezizomycotina</taxon>
        <taxon>Dothideomycetes</taxon>
        <taxon>Dothideomycetidae</taxon>
        <taxon>Mycosphaerellales</taxon>
        <taxon>Mycosphaerellaceae</taxon>
        <taxon>Fulvia</taxon>
    </lineage>
</organism>
<sequence length="499" mass="54567">MIFSQSLAFDKLQGNIDFAARSIDMDIEKDPKDGHTPDLDLIDWDEDDPDNPKNWSTTRIWSNLGIISFLRLLTPLASSMIAPVTNLILNDFKSTDSTVGSFIVSIYILGYALGPLVIAPLSEIYGRRPVYHVNNVLFVLWSLVSGFAPNVGALLAFRLLAGLAGSCPVTIGNGSIADCVKKEKRGKVTAIFTAGPLLGPVIGPIAGGALGQYVGWRWIFWVITIVSAISTTASFTFLEETYEPVLLERRVAHLRTQISNPNLHHRHSNTLTKSQVLTRAIRRPLALLFTSPVVLLTSIYVGLVYGYIYLLFTSFTPLFTTTYNFTETTTGLTYLGLGIGFAIGLLILGKTSDRIVSHFSPAGEWKAEYRLLPLLPGSLLVPVGLLWYGWSAQAHVHWTMPIIGTGWVGLGTLAVFMPVQSYLIDAFPLWAASAAAANTILRSLAGAFVPLAGPALYRALGQGWGNSLLAFMALAFTPLSWICFRFGGRIREMWPGRVK</sequence>
<dbReference type="Pfam" id="PF07690">
    <property type="entry name" value="MFS_1"/>
    <property type="match status" value="1"/>
</dbReference>
<feature type="transmembrane region" description="Helical" evidence="9">
    <location>
        <begin position="101"/>
        <end position="119"/>
    </location>
</feature>
<evidence type="ECO:0000256" key="9">
    <source>
        <dbReference type="SAM" id="Phobius"/>
    </source>
</evidence>
<dbReference type="AlphaFoldDB" id="A0A9Q8UR19"/>
<dbReference type="GO" id="GO:0016020">
    <property type="term" value="C:membrane"/>
    <property type="evidence" value="ECO:0007669"/>
    <property type="project" value="UniProtKB-SubCell"/>
</dbReference>
<feature type="transmembrane region" description="Helical" evidence="9">
    <location>
        <begin position="188"/>
        <end position="206"/>
    </location>
</feature>
<dbReference type="GO" id="GO:0022857">
    <property type="term" value="F:transmembrane transporter activity"/>
    <property type="evidence" value="ECO:0007669"/>
    <property type="project" value="InterPro"/>
</dbReference>
<dbReference type="InterPro" id="IPR011701">
    <property type="entry name" value="MFS"/>
</dbReference>
<keyword evidence="4 9" id="KW-0472">Membrane</keyword>
<evidence type="ECO:0000256" key="8">
    <source>
        <dbReference type="ARBA" id="ARBA00077167"/>
    </source>
</evidence>